<dbReference type="RefSeq" id="XP_057435085.1">
    <property type="nucleotide sequence ID" value="XM_057579102.1"/>
</dbReference>
<dbReference type="OrthoDB" id="644067at2759"/>
<dbReference type="InterPro" id="IPR043452">
    <property type="entry name" value="BZIP46-like"/>
</dbReference>
<comment type="subcellular location">
    <subcellularLocation>
        <location evidence="1">Nucleus</location>
    </subcellularLocation>
</comment>
<dbReference type="PANTHER" id="PTHR22952">
    <property type="entry name" value="CAMP-RESPONSE ELEMENT BINDING PROTEIN-RELATED"/>
    <property type="match status" value="1"/>
</dbReference>
<evidence type="ECO:0000259" key="5">
    <source>
        <dbReference type="PROSITE" id="PS50217"/>
    </source>
</evidence>
<sequence length="168" mass="18888">MDPSPCNCWNHFTKPPSPTPSSSSEVWKDLKLSSLCDSSMEMEASSPWHSLCPASSVFQKQSHQHHSMLSSFNTSFDASSSSGEKIAQQDRVYAFSDQRRKRILKNRESALRSRARKQAYKKGLEMKLALLTEENSRLKSHVAELQFRLSSAKPAKGGAVYRTMSSPF</sequence>
<dbReference type="Gene3D" id="1.20.5.170">
    <property type="match status" value="1"/>
</dbReference>
<dbReference type="GO" id="GO:0005634">
    <property type="term" value="C:nucleus"/>
    <property type="evidence" value="ECO:0007669"/>
    <property type="project" value="UniProtKB-SubCell"/>
</dbReference>
<evidence type="ECO:0000256" key="3">
    <source>
        <dbReference type="ARBA" id="ARBA00023242"/>
    </source>
</evidence>
<dbReference type="PROSITE" id="PS50217">
    <property type="entry name" value="BZIP"/>
    <property type="match status" value="1"/>
</dbReference>
<accession>I3SF30</accession>
<protein>
    <recommendedName>
        <fullName evidence="5">BZIP domain-containing protein</fullName>
    </recommendedName>
</protein>
<dbReference type="KEGG" id="lja:130727842"/>
<dbReference type="SUPFAM" id="SSF57959">
    <property type="entry name" value="Leucine zipper domain"/>
    <property type="match status" value="1"/>
</dbReference>
<keyword evidence="3" id="KW-0539">Nucleus</keyword>
<dbReference type="GO" id="GO:0045893">
    <property type="term" value="P:positive regulation of DNA-templated transcription"/>
    <property type="evidence" value="ECO:0007669"/>
    <property type="project" value="InterPro"/>
</dbReference>
<dbReference type="Pfam" id="PF00170">
    <property type="entry name" value="bZIP_1"/>
    <property type="match status" value="1"/>
</dbReference>
<keyword evidence="2" id="KW-0238">DNA-binding</keyword>
<name>I3SF30_LOTJA</name>
<dbReference type="GeneID" id="130727842"/>
<organism evidence="6">
    <name type="scientific">Lotus japonicus</name>
    <name type="common">Lotus corniculatus var. japonicus</name>
    <dbReference type="NCBI Taxonomy" id="34305"/>
    <lineage>
        <taxon>Eukaryota</taxon>
        <taxon>Viridiplantae</taxon>
        <taxon>Streptophyta</taxon>
        <taxon>Embryophyta</taxon>
        <taxon>Tracheophyta</taxon>
        <taxon>Spermatophyta</taxon>
        <taxon>Magnoliopsida</taxon>
        <taxon>eudicotyledons</taxon>
        <taxon>Gunneridae</taxon>
        <taxon>Pentapetalae</taxon>
        <taxon>rosids</taxon>
        <taxon>fabids</taxon>
        <taxon>Fabales</taxon>
        <taxon>Fabaceae</taxon>
        <taxon>Papilionoideae</taxon>
        <taxon>50 kb inversion clade</taxon>
        <taxon>NPAAA clade</taxon>
        <taxon>Hologalegina</taxon>
        <taxon>robinioid clade</taxon>
        <taxon>Loteae</taxon>
        <taxon>Lotus</taxon>
    </lineage>
</organism>
<feature type="domain" description="BZIP" evidence="5">
    <location>
        <begin position="96"/>
        <end position="153"/>
    </location>
</feature>
<dbReference type="AlphaFoldDB" id="I3SF30"/>
<evidence type="ECO:0000256" key="2">
    <source>
        <dbReference type="ARBA" id="ARBA00023125"/>
    </source>
</evidence>
<reference evidence="6" key="1">
    <citation type="submission" date="2012-05" db="EMBL/GenBank/DDBJ databases">
        <authorList>
            <person name="Krishnakumar V."/>
            <person name="Cheung F."/>
            <person name="Xiao Y."/>
            <person name="Chan A."/>
            <person name="Moskal W.A."/>
            <person name="Town C.D."/>
        </authorList>
    </citation>
    <scope>NUCLEOTIDE SEQUENCE</scope>
</reference>
<evidence type="ECO:0000256" key="1">
    <source>
        <dbReference type="ARBA" id="ARBA00004123"/>
    </source>
</evidence>
<dbReference type="GO" id="GO:0003700">
    <property type="term" value="F:DNA-binding transcription factor activity"/>
    <property type="evidence" value="ECO:0007669"/>
    <property type="project" value="InterPro"/>
</dbReference>
<dbReference type="InterPro" id="IPR046347">
    <property type="entry name" value="bZIP_sf"/>
</dbReference>
<evidence type="ECO:0000313" key="6">
    <source>
        <dbReference type="EMBL" id="AFK38872.1"/>
    </source>
</evidence>
<dbReference type="CDD" id="cd14707">
    <property type="entry name" value="bZIP_plant_BZIP46"/>
    <property type="match status" value="1"/>
</dbReference>
<evidence type="ECO:0000256" key="4">
    <source>
        <dbReference type="SAM" id="MobiDB-lite"/>
    </source>
</evidence>
<dbReference type="GO" id="GO:0003677">
    <property type="term" value="F:DNA binding"/>
    <property type="evidence" value="ECO:0007669"/>
    <property type="project" value="UniProtKB-KW"/>
</dbReference>
<dbReference type="SMART" id="SM00338">
    <property type="entry name" value="BRLZ"/>
    <property type="match status" value="1"/>
</dbReference>
<dbReference type="EMBL" id="BT139077">
    <property type="protein sequence ID" value="AFK38872.1"/>
    <property type="molecule type" value="mRNA"/>
</dbReference>
<feature type="region of interest" description="Disordered" evidence="4">
    <location>
        <begin position="1"/>
        <end position="25"/>
    </location>
</feature>
<dbReference type="InterPro" id="IPR004827">
    <property type="entry name" value="bZIP"/>
</dbReference>
<proteinExistence type="evidence at transcript level"/>
<dbReference type="PANTHER" id="PTHR22952:SF433">
    <property type="entry name" value="PROTEIN FD"/>
    <property type="match status" value="1"/>
</dbReference>